<feature type="non-terminal residue" evidence="2">
    <location>
        <position position="1"/>
    </location>
</feature>
<gene>
    <name evidence="2" type="ORF">B0A55_08958</name>
</gene>
<reference evidence="2 3" key="1">
    <citation type="submission" date="2017-03" db="EMBL/GenBank/DDBJ databases">
        <title>Genomes of endolithic fungi from Antarctica.</title>
        <authorList>
            <person name="Coleine C."/>
            <person name="Masonjones S."/>
            <person name="Stajich J.E."/>
        </authorList>
    </citation>
    <scope>NUCLEOTIDE SEQUENCE [LARGE SCALE GENOMIC DNA]</scope>
    <source>
        <strain evidence="2 3">CCFEE 5184</strain>
    </source>
</reference>
<protein>
    <submittedName>
        <fullName evidence="2">Uncharacterized protein</fullName>
    </submittedName>
</protein>
<keyword evidence="3" id="KW-1185">Reference proteome</keyword>
<evidence type="ECO:0000256" key="1">
    <source>
        <dbReference type="SAM" id="MobiDB-lite"/>
    </source>
</evidence>
<accession>A0A4V5NHA8</accession>
<comment type="caution">
    <text evidence="2">The sequence shown here is derived from an EMBL/GenBank/DDBJ whole genome shotgun (WGS) entry which is preliminary data.</text>
</comment>
<feature type="region of interest" description="Disordered" evidence="1">
    <location>
        <begin position="128"/>
        <end position="238"/>
    </location>
</feature>
<name>A0A4V5NHA8_9PEZI</name>
<dbReference type="AlphaFoldDB" id="A0A4V5NHA8"/>
<dbReference type="STRING" id="329884.A0A4V5NHA8"/>
<dbReference type="EMBL" id="NAJQ01000463">
    <property type="protein sequence ID" value="TKA69159.1"/>
    <property type="molecule type" value="Genomic_DNA"/>
</dbReference>
<feature type="compositionally biased region" description="Acidic residues" evidence="1">
    <location>
        <begin position="187"/>
        <end position="223"/>
    </location>
</feature>
<feature type="compositionally biased region" description="Basic residues" evidence="1">
    <location>
        <begin position="229"/>
        <end position="238"/>
    </location>
</feature>
<organism evidence="2 3">
    <name type="scientific">Friedmanniomyces simplex</name>
    <dbReference type="NCBI Taxonomy" id="329884"/>
    <lineage>
        <taxon>Eukaryota</taxon>
        <taxon>Fungi</taxon>
        <taxon>Dikarya</taxon>
        <taxon>Ascomycota</taxon>
        <taxon>Pezizomycotina</taxon>
        <taxon>Dothideomycetes</taxon>
        <taxon>Dothideomycetidae</taxon>
        <taxon>Mycosphaerellales</taxon>
        <taxon>Teratosphaeriaceae</taxon>
        <taxon>Friedmanniomyces</taxon>
    </lineage>
</organism>
<evidence type="ECO:0000313" key="3">
    <source>
        <dbReference type="Proteomes" id="UP000309340"/>
    </source>
</evidence>
<dbReference type="Proteomes" id="UP000309340">
    <property type="component" value="Unassembled WGS sequence"/>
</dbReference>
<proteinExistence type="predicted"/>
<sequence>ESLVLLETTAAEEAEAHRRPRVLFAGMGTMMVRRGGSGGGDLREVGEEPQAWARTLRRVSRRLERWQEGSLPGQAMMMRRRQVRGGQGVHGLYYPPLRGSGQGMREASGGGGGVGGGQYEGGRHGMHAEEYTVPGRGGGGGRQRSGTSTNTGIRRLPGEQGSAAPASASRRMVDGQLDSRAAVGYDEGYDDEGVGGEGVELDEEERELLGEVDADEGESEEEEGGGRGRGMRRWGRSE</sequence>
<evidence type="ECO:0000313" key="2">
    <source>
        <dbReference type="EMBL" id="TKA69159.1"/>
    </source>
</evidence>